<feature type="signal peptide" evidence="1">
    <location>
        <begin position="1"/>
        <end position="19"/>
    </location>
</feature>
<evidence type="ECO:0000313" key="3">
    <source>
        <dbReference type="Proteomes" id="UP000648722"/>
    </source>
</evidence>
<feature type="chain" id="PRO_5047399635" description="Lipoprotein" evidence="1">
    <location>
        <begin position="20"/>
        <end position="112"/>
    </location>
</feature>
<accession>A0ABQ1XI34</accession>
<protein>
    <recommendedName>
        <fullName evidence="4">Lipoprotein</fullName>
    </recommendedName>
</protein>
<evidence type="ECO:0000313" key="2">
    <source>
        <dbReference type="EMBL" id="GGG94104.1"/>
    </source>
</evidence>
<name>A0ABQ1XI34_9PROT</name>
<organism evidence="2 3">
    <name type="scientific">Glycocaulis albus</name>
    <dbReference type="NCBI Taxonomy" id="1382801"/>
    <lineage>
        <taxon>Bacteria</taxon>
        <taxon>Pseudomonadati</taxon>
        <taxon>Pseudomonadota</taxon>
        <taxon>Alphaproteobacteria</taxon>
        <taxon>Maricaulales</taxon>
        <taxon>Maricaulaceae</taxon>
        <taxon>Glycocaulis</taxon>
    </lineage>
</organism>
<keyword evidence="1" id="KW-0732">Signal</keyword>
<reference evidence="3" key="1">
    <citation type="journal article" date="2019" name="Int. J. Syst. Evol. Microbiol.">
        <title>The Global Catalogue of Microorganisms (GCM) 10K type strain sequencing project: providing services to taxonomists for standard genome sequencing and annotation.</title>
        <authorList>
            <consortium name="The Broad Institute Genomics Platform"/>
            <consortium name="The Broad Institute Genome Sequencing Center for Infectious Disease"/>
            <person name="Wu L."/>
            <person name="Ma J."/>
        </authorList>
    </citation>
    <scope>NUCLEOTIDE SEQUENCE [LARGE SCALE GENOMIC DNA]</scope>
    <source>
        <strain evidence="3">CGMCC 1.12766</strain>
    </source>
</reference>
<dbReference type="PROSITE" id="PS51257">
    <property type="entry name" value="PROKAR_LIPOPROTEIN"/>
    <property type="match status" value="1"/>
</dbReference>
<comment type="caution">
    <text evidence="2">The sequence shown here is derived from an EMBL/GenBank/DDBJ whole genome shotgun (WGS) entry which is preliminary data.</text>
</comment>
<gene>
    <name evidence="2" type="ORF">GCM10007420_06970</name>
</gene>
<sequence>MRKLMALLTSMALAGPLLAGCALVTVPEAESGWTQERMAGDPAREAPAFVPEIPRPELESWRMATAARELADTRDLVVSQAQLIQLPPIDPLVYGQQARERATPPPSPARRD</sequence>
<evidence type="ECO:0000256" key="1">
    <source>
        <dbReference type="SAM" id="SignalP"/>
    </source>
</evidence>
<proteinExistence type="predicted"/>
<keyword evidence="3" id="KW-1185">Reference proteome</keyword>
<dbReference type="EMBL" id="BMFS01000002">
    <property type="protein sequence ID" value="GGG94104.1"/>
    <property type="molecule type" value="Genomic_DNA"/>
</dbReference>
<dbReference type="Proteomes" id="UP000648722">
    <property type="component" value="Unassembled WGS sequence"/>
</dbReference>
<dbReference type="RefSeq" id="WP_188451159.1">
    <property type="nucleotide sequence ID" value="NZ_BMFS01000002.1"/>
</dbReference>
<evidence type="ECO:0008006" key="4">
    <source>
        <dbReference type="Google" id="ProtNLM"/>
    </source>
</evidence>